<organism evidence="2 3">
    <name type="scientific">Parasponia andersonii</name>
    <name type="common">Sponia andersonii</name>
    <dbReference type="NCBI Taxonomy" id="3476"/>
    <lineage>
        <taxon>Eukaryota</taxon>
        <taxon>Viridiplantae</taxon>
        <taxon>Streptophyta</taxon>
        <taxon>Embryophyta</taxon>
        <taxon>Tracheophyta</taxon>
        <taxon>Spermatophyta</taxon>
        <taxon>Magnoliopsida</taxon>
        <taxon>eudicotyledons</taxon>
        <taxon>Gunneridae</taxon>
        <taxon>Pentapetalae</taxon>
        <taxon>rosids</taxon>
        <taxon>fabids</taxon>
        <taxon>Rosales</taxon>
        <taxon>Cannabaceae</taxon>
        <taxon>Parasponia</taxon>
    </lineage>
</organism>
<feature type="compositionally biased region" description="Low complexity" evidence="1">
    <location>
        <begin position="46"/>
        <end position="63"/>
    </location>
</feature>
<evidence type="ECO:0000313" key="3">
    <source>
        <dbReference type="Proteomes" id="UP000237105"/>
    </source>
</evidence>
<protein>
    <submittedName>
        <fullName evidence="2">Uncharacterized protein</fullName>
    </submittedName>
</protein>
<reference evidence="3" key="1">
    <citation type="submission" date="2016-06" db="EMBL/GenBank/DDBJ databases">
        <title>Parallel loss of symbiosis genes in relatives of nitrogen-fixing non-legume Parasponia.</title>
        <authorList>
            <person name="Van Velzen R."/>
            <person name="Holmer R."/>
            <person name="Bu F."/>
            <person name="Rutten L."/>
            <person name="Van Zeijl A."/>
            <person name="Liu W."/>
            <person name="Santuari L."/>
            <person name="Cao Q."/>
            <person name="Sharma T."/>
            <person name="Shen D."/>
            <person name="Roswanjaya Y."/>
            <person name="Wardhani T."/>
            <person name="Kalhor M.S."/>
            <person name="Jansen J."/>
            <person name="Van den Hoogen J."/>
            <person name="Gungor B."/>
            <person name="Hartog M."/>
            <person name="Hontelez J."/>
            <person name="Verver J."/>
            <person name="Yang W.-C."/>
            <person name="Schijlen E."/>
            <person name="Repin R."/>
            <person name="Schilthuizen M."/>
            <person name="Schranz E."/>
            <person name="Heidstra R."/>
            <person name="Miyata K."/>
            <person name="Fedorova E."/>
            <person name="Kohlen W."/>
            <person name="Bisseling T."/>
            <person name="Smit S."/>
            <person name="Geurts R."/>
        </authorList>
    </citation>
    <scope>NUCLEOTIDE SEQUENCE [LARGE SCALE GENOMIC DNA]</scope>
    <source>
        <strain evidence="3">cv. WU1-14</strain>
    </source>
</reference>
<sequence>MESPLHKIFTVDQMGNPAFSCETESFPSKSTFPSQFLNLGTPQNHQQRNFNGGRRSNQGRNSRTFLRIKAKKLRSLQSDSPLKESINGAEKSPSMIKKPES</sequence>
<evidence type="ECO:0000313" key="2">
    <source>
        <dbReference type="EMBL" id="PON74529.1"/>
    </source>
</evidence>
<dbReference type="OrthoDB" id="10441757at2759"/>
<dbReference type="Proteomes" id="UP000237105">
    <property type="component" value="Unassembled WGS sequence"/>
</dbReference>
<evidence type="ECO:0000256" key="1">
    <source>
        <dbReference type="SAM" id="MobiDB-lite"/>
    </source>
</evidence>
<dbReference type="EMBL" id="JXTB01000028">
    <property type="protein sequence ID" value="PON74529.1"/>
    <property type="molecule type" value="Genomic_DNA"/>
</dbReference>
<proteinExistence type="predicted"/>
<dbReference type="AlphaFoldDB" id="A0A2P5DML0"/>
<gene>
    <name evidence="2" type="ORF">PanWU01x14_049360</name>
</gene>
<feature type="region of interest" description="Disordered" evidence="1">
    <location>
        <begin position="40"/>
        <end position="101"/>
    </location>
</feature>
<accession>A0A2P5DML0</accession>
<keyword evidence="3" id="KW-1185">Reference proteome</keyword>
<name>A0A2P5DML0_PARAD</name>
<comment type="caution">
    <text evidence="2">The sequence shown here is derived from an EMBL/GenBank/DDBJ whole genome shotgun (WGS) entry which is preliminary data.</text>
</comment>